<sequence>MNKKAMITSLALGMLVLNAPTVMASQISEATNKTDVTLTAGSGKDIHPVVPDDTHDDDSGTGDVGSLSIPYASNITFGQQEIKAEDTDYYALNKKPHVQVNDTRGGAKGWSLGVAISPFVGANGKELVGAKMSLTNGKVVTKNNQSPMPKITQNTFELNKEYQEVMTAKEGQGAGAFAAVFEGKDGENENVKLHVPRAGVEAQSYSADLTWVLTDAPS</sequence>
<protein>
    <submittedName>
        <fullName evidence="4">WxL domain-containing protein</fullName>
    </submittedName>
</protein>
<accession>A0AAN5Y7Y3</accession>
<proteinExistence type="predicted"/>
<feature type="region of interest" description="Disordered" evidence="1">
    <location>
        <begin position="42"/>
        <end position="63"/>
    </location>
</feature>
<dbReference type="EMBL" id="JAWJAV010000001">
    <property type="protein sequence ID" value="MDV2620480.1"/>
    <property type="molecule type" value="Genomic_DNA"/>
</dbReference>
<dbReference type="KEGG" id="paci:A4V11_02095"/>
<dbReference type="AlphaFoldDB" id="A0AAN5Y7Y3"/>
<reference evidence="4" key="2">
    <citation type="submission" date="2023-10" db="EMBL/GenBank/DDBJ databases">
        <authorList>
            <person name="Khurajog B."/>
        </authorList>
    </citation>
    <scope>NUCLEOTIDE SEQUENCE</scope>
    <source>
        <strain evidence="4">BF9</strain>
    </source>
</reference>
<dbReference type="InterPro" id="IPR027994">
    <property type="entry name" value="WxL_dom"/>
</dbReference>
<feature type="signal peptide" evidence="2">
    <location>
        <begin position="1"/>
        <end position="24"/>
    </location>
</feature>
<feature type="domain" description="WxL" evidence="3">
    <location>
        <begin position="28"/>
        <end position="217"/>
    </location>
</feature>
<feature type="compositionally biased region" description="Basic and acidic residues" evidence="1">
    <location>
        <begin position="44"/>
        <end position="53"/>
    </location>
</feature>
<dbReference type="GeneID" id="57365975"/>
<dbReference type="Pfam" id="PF13731">
    <property type="entry name" value="WxL"/>
    <property type="match status" value="1"/>
</dbReference>
<organism evidence="4 5">
    <name type="scientific">Pediococcus acidilactici</name>
    <dbReference type="NCBI Taxonomy" id="1254"/>
    <lineage>
        <taxon>Bacteria</taxon>
        <taxon>Bacillati</taxon>
        <taxon>Bacillota</taxon>
        <taxon>Bacilli</taxon>
        <taxon>Lactobacillales</taxon>
        <taxon>Lactobacillaceae</taxon>
        <taxon>Pediococcus</taxon>
        <taxon>Pediococcus acidilactici group</taxon>
    </lineage>
</organism>
<dbReference type="RefSeq" id="WP_036685081.1">
    <property type="nucleotide sequence ID" value="NZ_CP015206.1"/>
</dbReference>
<evidence type="ECO:0000259" key="3">
    <source>
        <dbReference type="Pfam" id="PF13731"/>
    </source>
</evidence>
<evidence type="ECO:0000256" key="2">
    <source>
        <dbReference type="SAM" id="SignalP"/>
    </source>
</evidence>
<name>A0AAN5Y7Y3_PEDAC</name>
<evidence type="ECO:0000256" key="1">
    <source>
        <dbReference type="SAM" id="MobiDB-lite"/>
    </source>
</evidence>
<reference evidence="4" key="1">
    <citation type="journal article" date="2023" name="PeerJ">
        <title>Selection and evaluation of lactic acid bacteria from chicken feces in Thailand as potential probiotics.</title>
        <authorList>
            <person name="Khurajog B."/>
            <person name="Disastra Y."/>
            <person name="Lawwyne L.D."/>
            <person name="Sirichokchatchawan W."/>
            <person name="Niyomtham W."/>
            <person name="Yindee J."/>
            <person name="Hampson D.J."/>
            <person name="Prapasarakul N."/>
        </authorList>
    </citation>
    <scope>NUCLEOTIDE SEQUENCE</scope>
    <source>
        <strain evidence="4">BF9</strain>
    </source>
</reference>
<evidence type="ECO:0000313" key="5">
    <source>
        <dbReference type="Proteomes" id="UP001280897"/>
    </source>
</evidence>
<comment type="caution">
    <text evidence="4">The sequence shown here is derived from an EMBL/GenBank/DDBJ whole genome shotgun (WGS) entry which is preliminary data.</text>
</comment>
<feature type="chain" id="PRO_5042933822" evidence="2">
    <location>
        <begin position="25"/>
        <end position="218"/>
    </location>
</feature>
<dbReference type="Proteomes" id="UP001280897">
    <property type="component" value="Unassembled WGS sequence"/>
</dbReference>
<evidence type="ECO:0000313" key="4">
    <source>
        <dbReference type="EMBL" id="MDV2620480.1"/>
    </source>
</evidence>
<keyword evidence="2" id="KW-0732">Signal</keyword>
<gene>
    <name evidence="4" type="ORF">R0G89_01855</name>
</gene>